<feature type="compositionally biased region" description="Acidic residues" evidence="1">
    <location>
        <begin position="120"/>
        <end position="130"/>
    </location>
</feature>
<protein>
    <submittedName>
        <fullName evidence="2">Uncharacterized protein</fullName>
    </submittedName>
</protein>
<comment type="caution">
    <text evidence="2">The sequence shown here is derived from an EMBL/GenBank/DDBJ whole genome shotgun (WGS) entry which is preliminary data.</text>
</comment>
<evidence type="ECO:0000313" key="3">
    <source>
        <dbReference type="Proteomes" id="UP001446871"/>
    </source>
</evidence>
<proteinExistence type="predicted"/>
<name>A0ABR1UXD1_9PEZI</name>
<feature type="compositionally biased region" description="Acidic residues" evidence="1">
    <location>
        <begin position="142"/>
        <end position="151"/>
    </location>
</feature>
<keyword evidence="3" id="KW-1185">Reference proteome</keyword>
<reference evidence="2 3" key="1">
    <citation type="submission" date="2023-01" db="EMBL/GenBank/DDBJ databases">
        <title>Analysis of 21 Apiospora genomes using comparative genomics revels a genus with tremendous synthesis potential of carbohydrate active enzymes and secondary metabolites.</title>
        <authorList>
            <person name="Sorensen T."/>
        </authorList>
    </citation>
    <scope>NUCLEOTIDE SEQUENCE [LARGE SCALE GENOMIC DNA]</scope>
    <source>
        <strain evidence="2 3">CBS 83171</strain>
    </source>
</reference>
<accession>A0ABR1UXD1</accession>
<gene>
    <name evidence="2" type="ORF">PG996_008238</name>
</gene>
<feature type="region of interest" description="Disordered" evidence="1">
    <location>
        <begin position="70"/>
        <end position="151"/>
    </location>
</feature>
<dbReference type="EMBL" id="JAQQWM010000005">
    <property type="protein sequence ID" value="KAK8063586.1"/>
    <property type="molecule type" value="Genomic_DNA"/>
</dbReference>
<organism evidence="2 3">
    <name type="scientific">Apiospora saccharicola</name>
    <dbReference type="NCBI Taxonomy" id="335842"/>
    <lineage>
        <taxon>Eukaryota</taxon>
        <taxon>Fungi</taxon>
        <taxon>Dikarya</taxon>
        <taxon>Ascomycota</taxon>
        <taxon>Pezizomycotina</taxon>
        <taxon>Sordariomycetes</taxon>
        <taxon>Xylariomycetidae</taxon>
        <taxon>Amphisphaeriales</taxon>
        <taxon>Apiosporaceae</taxon>
        <taxon>Apiospora</taxon>
    </lineage>
</organism>
<evidence type="ECO:0000256" key="1">
    <source>
        <dbReference type="SAM" id="MobiDB-lite"/>
    </source>
</evidence>
<feature type="compositionally biased region" description="Low complexity" evidence="1">
    <location>
        <begin position="84"/>
        <end position="93"/>
    </location>
</feature>
<evidence type="ECO:0000313" key="2">
    <source>
        <dbReference type="EMBL" id="KAK8063586.1"/>
    </source>
</evidence>
<dbReference type="Proteomes" id="UP001446871">
    <property type="component" value="Unassembled WGS sequence"/>
</dbReference>
<sequence>MPKTNATNLSEKDHQMIAVFLAKIRENNKGINASMNWKPYLDAFKFKNERQAKDAFEYICCKLVNIEKTMGSGSSTPNGKSGDATPAAPAAKKAAPDRAQRKRGRTVKNTGGVDLGLVKDEDESDDESDDAPPKKRARVGYTDEEHDDDEI</sequence>